<evidence type="ECO:0000259" key="10">
    <source>
        <dbReference type="SMART" id="SM00481"/>
    </source>
</evidence>
<comment type="subcellular location">
    <subcellularLocation>
        <location evidence="1">Cytoplasm</location>
    </subcellularLocation>
</comment>
<dbReference type="Pfam" id="PF14579">
    <property type="entry name" value="HHH_6"/>
    <property type="match status" value="1"/>
</dbReference>
<dbReference type="InterPro" id="IPR012340">
    <property type="entry name" value="NA-bd_OB-fold"/>
</dbReference>
<dbReference type="Pfam" id="PF20914">
    <property type="entry name" value="DNA_pol_IIIA_C"/>
    <property type="match status" value="1"/>
</dbReference>
<dbReference type="EC" id="2.7.7.7" evidence="2"/>
<evidence type="ECO:0000256" key="9">
    <source>
        <dbReference type="ARBA" id="ARBA00049244"/>
    </source>
</evidence>
<dbReference type="Proteomes" id="UP001529491">
    <property type="component" value="Chromosome"/>
</dbReference>
<dbReference type="InterPro" id="IPR011708">
    <property type="entry name" value="DNA_pol3_alpha_NTPase_dom"/>
</dbReference>
<dbReference type="SUPFAM" id="SSF160975">
    <property type="entry name" value="AF1531-like"/>
    <property type="match status" value="1"/>
</dbReference>
<evidence type="ECO:0000256" key="5">
    <source>
        <dbReference type="ARBA" id="ARBA00022679"/>
    </source>
</evidence>
<evidence type="ECO:0000313" key="12">
    <source>
        <dbReference type="Proteomes" id="UP001529491"/>
    </source>
</evidence>
<evidence type="ECO:0000256" key="4">
    <source>
        <dbReference type="ARBA" id="ARBA00022490"/>
    </source>
</evidence>
<evidence type="ECO:0000256" key="6">
    <source>
        <dbReference type="ARBA" id="ARBA00022695"/>
    </source>
</evidence>
<keyword evidence="4" id="KW-0963">Cytoplasm</keyword>
<sequence>MSDPRFVHLRVHSDFSMSDGLSKIKPILAKVSEMGMPAVALTDQTNMCGLVKFYGGCHGAGIKPIIGTDFWVQVPGFDEFCSVTALAMNNEGYSNLTLLISEAYLRGHVKDKAVIDHEWLAKHSEGLILLSGGRHGDIGRALLKGNLGQVDSLVEFYQTHFPDRFYLEILRTGRADEERYLHMAVELAQKHDFPIVATNQVVFNEPEQFEAHEIRVAISDGFTLGDPRRPKKYSDQQYLKSSEEMCELFDDIPEAIENTVEIAKRCNVTVRLHEYFLPNFPTGDLSIEDFLVVESEKGLEERLEFLFPDEHVRAQRRPEYDERLEIELKVINEMGFPGYFLIVMEFIQWGKDNDIPIGPGRGSGAGSLVAYALKITDLDPLEYDLLFERFLNPERVSMPDFDVDFCMDRRDEVIDHVAELYGRDAVSQIITFGTMAAKAVIRDVGRVQGHPYGFVDRISKMIPAEPGMTLAKAFEAEPALQESYDGSEEVKDLIDMCRILEGVTRNAGKHAGGVVIAPTKITDFAPIYADAEGLNPVTQFDKNDVETAGLVKFDFLGLRTLTIIDWALQMINSVKDKNGEERVRIESISLTDPKCFKLLQNCETTSVFQLESRGMKDLIKRLQPDCFEDMIALVALFRPGPLQSGMVDNFIERKHGREEVSYPDSQYQHESLKGLLSPTYGIILYQEQVMQIAQVLAGYTLGGADMLRRAMGKKKPEEMAKQRSSFESGSIANGVDGPLSMKIFDLVEKFAGYGFNKSHSAAYALVSYQTLWLKTHYAPQFLAAVMSADMDNTDKVVILVDECERLGIPIIPPDVNKGLFKFTVDDDLNIVYGIGGIKGVGEGPVEAIINARKDGPFIDLFDFCARVDLKKLNRRVIEKLICAGALDNLGTHRAALVATLPEAIRAADQHAKAEALGQHDMFGLLNTEPEDSKQQFVECTPWPDKVWLEGERDTLGLYLTGHPINQYLKELKHYTSGRLKDVHPTDRGKTMKAAGLVVATRVMMTKRGSKMGLVTLDDKSARLEVMLFTEAFEKFNHLLEKDRILIIEGEVSFDDFSGGNRMTARNIIDMGEARSHFANAVEVDLAAEEVNAEWLQRFQEAVEPWKNGAVPVLINYAQPQTKAQLSLGNEWRVNPTDELMLALETLTGSDKVRIVF</sequence>
<dbReference type="Gene3D" id="1.10.150.870">
    <property type="match status" value="1"/>
</dbReference>
<keyword evidence="12" id="KW-1185">Reference proteome</keyword>
<dbReference type="Pfam" id="PF17657">
    <property type="entry name" value="DNA_pol3_finger"/>
    <property type="match status" value="1"/>
</dbReference>
<evidence type="ECO:0000256" key="2">
    <source>
        <dbReference type="ARBA" id="ARBA00012417"/>
    </source>
</evidence>
<proteinExistence type="predicted"/>
<evidence type="ECO:0000256" key="1">
    <source>
        <dbReference type="ARBA" id="ARBA00004496"/>
    </source>
</evidence>
<dbReference type="InterPro" id="IPR004805">
    <property type="entry name" value="DnaE2/DnaE/PolC"/>
</dbReference>
<feature type="domain" description="Polymerase/histidinol phosphatase N-terminal" evidence="10">
    <location>
        <begin position="7"/>
        <end position="74"/>
    </location>
</feature>
<dbReference type="Pfam" id="PF07733">
    <property type="entry name" value="DNA_pol3_alpha"/>
    <property type="match status" value="1"/>
</dbReference>
<keyword evidence="7" id="KW-0235">DNA replication</keyword>
<dbReference type="InterPro" id="IPR048472">
    <property type="entry name" value="DNA_pol_IIIA_C"/>
</dbReference>
<dbReference type="Pfam" id="PF02811">
    <property type="entry name" value="PHP"/>
    <property type="match status" value="1"/>
</dbReference>
<evidence type="ECO:0000256" key="7">
    <source>
        <dbReference type="ARBA" id="ARBA00022705"/>
    </source>
</evidence>
<comment type="catalytic activity">
    <reaction evidence="9">
        <text>DNA(n) + a 2'-deoxyribonucleoside 5'-triphosphate = DNA(n+1) + diphosphate</text>
        <dbReference type="Rhea" id="RHEA:22508"/>
        <dbReference type="Rhea" id="RHEA-COMP:17339"/>
        <dbReference type="Rhea" id="RHEA-COMP:17340"/>
        <dbReference type="ChEBI" id="CHEBI:33019"/>
        <dbReference type="ChEBI" id="CHEBI:61560"/>
        <dbReference type="ChEBI" id="CHEBI:173112"/>
        <dbReference type="EC" id="2.7.7.7"/>
    </reaction>
</comment>
<dbReference type="SUPFAM" id="SSF89550">
    <property type="entry name" value="PHP domain-like"/>
    <property type="match status" value="1"/>
</dbReference>
<evidence type="ECO:0000256" key="3">
    <source>
        <dbReference type="ARBA" id="ARBA00019114"/>
    </source>
</evidence>
<dbReference type="InterPro" id="IPR029460">
    <property type="entry name" value="DNAPol_HHH"/>
</dbReference>
<protein>
    <recommendedName>
        <fullName evidence="3">DNA polymerase III subunit alpha</fullName>
        <ecNumber evidence="2">2.7.7.7</ecNumber>
    </recommendedName>
</protein>
<dbReference type="NCBIfam" id="NF004226">
    <property type="entry name" value="PRK05673.1"/>
    <property type="match status" value="1"/>
</dbReference>
<dbReference type="InterPro" id="IPR016195">
    <property type="entry name" value="Pol/histidinol_Pase-like"/>
</dbReference>
<dbReference type="GO" id="GO:0003887">
    <property type="term" value="F:DNA-directed DNA polymerase activity"/>
    <property type="evidence" value="ECO:0007669"/>
    <property type="project" value="UniProtKB-EC"/>
</dbReference>
<dbReference type="InterPro" id="IPR041931">
    <property type="entry name" value="DNA_pol3_alpha_thumb_dom"/>
</dbReference>
<dbReference type="PANTHER" id="PTHR32294">
    <property type="entry name" value="DNA POLYMERASE III SUBUNIT ALPHA"/>
    <property type="match status" value="1"/>
</dbReference>
<keyword evidence="5 11" id="KW-0808">Transferase</keyword>
<dbReference type="Pfam" id="PF01336">
    <property type="entry name" value="tRNA_anti-codon"/>
    <property type="match status" value="1"/>
</dbReference>
<dbReference type="CDD" id="cd07433">
    <property type="entry name" value="PHP_PolIIIA_DnaE1"/>
    <property type="match status" value="1"/>
</dbReference>
<organism evidence="11 12">
    <name type="scientific">Shewanella youngdeokensis</name>
    <dbReference type="NCBI Taxonomy" id="2999068"/>
    <lineage>
        <taxon>Bacteria</taxon>
        <taxon>Pseudomonadati</taxon>
        <taxon>Pseudomonadota</taxon>
        <taxon>Gammaproteobacteria</taxon>
        <taxon>Alteromonadales</taxon>
        <taxon>Shewanellaceae</taxon>
        <taxon>Shewanella</taxon>
    </lineage>
</organism>
<keyword evidence="8" id="KW-0239">DNA-directed DNA polymerase</keyword>
<gene>
    <name evidence="11" type="primary">dnaE</name>
    <name evidence="11" type="ORF">RGE70_12910</name>
</gene>
<name>A0ABZ0JVK6_9GAMM</name>
<evidence type="ECO:0000256" key="8">
    <source>
        <dbReference type="ARBA" id="ARBA00022932"/>
    </source>
</evidence>
<dbReference type="InterPro" id="IPR003141">
    <property type="entry name" value="Pol/His_phosphatase_N"/>
</dbReference>
<dbReference type="Gene3D" id="3.20.20.140">
    <property type="entry name" value="Metal-dependent hydrolases"/>
    <property type="match status" value="1"/>
</dbReference>
<dbReference type="SMART" id="SM00481">
    <property type="entry name" value="POLIIIAc"/>
    <property type="match status" value="1"/>
</dbReference>
<dbReference type="EMBL" id="CP136522">
    <property type="protein sequence ID" value="WOT04228.1"/>
    <property type="molecule type" value="Genomic_DNA"/>
</dbReference>
<dbReference type="InterPro" id="IPR049821">
    <property type="entry name" value="PolIIIA_DnaE1_PHP"/>
</dbReference>
<dbReference type="RefSeq" id="WP_310471857.1">
    <property type="nucleotide sequence ID" value="NZ_CP136522.1"/>
</dbReference>
<dbReference type="InterPro" id="IPR004365">
    <property type="entry name" value="NA-bd_OB_tRNA"/>
</dbReference>
<dbReference type="CDD" id="cd04485">
    <property type="entry name" value="DnaE_OBF"/>
    <property type="match status" value="1"/>
</dbReference>
<dbReference type="PANTHER" id="PTHR32294:SF0">
    <property type="entry name" value="DNA POLYMERASE III SUBUNIT ALPHA"/>
    <property type="match status" value="1"/>
</dbReference>
<reference evidence="11 12" key="1">
    <citation type="submission" date="2023-10" db="EMBL/GenBank/DDBJ databases">
        <title>Complete genome sequence of Shewanella sp. DAU334.</title>
        <authorList>
            <person name="Lee Y.-S."/>
            <person name="Jeong H.-R."/>
            <person name="Hwang E.-J."/>
            <person name="Choi Y.-L."/>
            <person name="Kim G.-D."/>
        </authorList>
    </citation>
    <scope>NUCLEOTIDE SEQUENCE [LARGE SCALE GENOMIC DNA]</scope>
    <source>
        <strain evidence="11 12">DAU334</strain>
    </source>
</reference>
<evidence type="ECO:0000313" key="11">
    <source>
        <dbReference type="EMBL" id="WOT04228.1"/>
    </source>
</evidence>
<keyword evidence="6 11" id="KW-0548">Nucleotidyltransferase</keyword>
<dbReference type="Gene3D" id="1.10.10.1600">
    <property type="entry name" value="Bacterial DNA polymerase III alpha subunit, thumb domain"/>
    <property type="match status" value="1"/>
</dbReference>
<dbReference type="NCBIfam" id="TIGR00594">
    <property type="entry name" value="polc"/>
    <property type="match status" value="1"/>
</dbReference>
<dbReference type="Gene3D" id="2.40.50.140">
    <property type="entry name" value="Nucleic acid-binding proteins"/>
    <property type="match status" value="1"/>
</dbReference>
<dbReference type="InterPro" id="IPR004013">
    <property type="entry name" value="PHP_dom"/>
</dbReference>
<accession>A0ABZ0JVK6</accession>
<dbReference type="InterPro" id="IPR040982">
    <property type="entry name" value="DNA_pol3_finger"/>
</dbReference>